<accession>A0A9D2M746</accession>
<protein>
    <submittedName>
        <fullName evidence="3">Uncharacterized protein</fullName>
    </submittedName>
</protein>
<feature type="compositionally biased region" description="Low complexity" evidence="1">
    <location>
        <begin position="53"/>
        <end position="72"/>
    </location>
</feature>
<reference evidence="3" key="1">
    <citation type="journal article" date="2021" name="PeerJ">
        <title>Extensive microbial diversity within the chicken gut microbiome revealed by metagenomics and culture.</title>
        <authorList>
            <person name="Gilroy R."/>
            <person name="Ravi A."/>
            <person name="Getino M."/>
            <person name="Pursley I."/>
            <person name="Horton D.L."/>
            <person name="Alikhan N.F."/>
            <person name="Baker D."/>
            <person name="Gharbi K."/>
            <person name="Hall N."/>
            <person name="Watson M."/>
            <person name="Adriaenssens E.M."/>
            <person name="Foster-Nyarko E."/>
            <person name="Jarju S."/>
            <person name="Secka A."/>
            <person name="Antonio M."/>
            <person name="Oren A."/>
            <person name="Chaudhuri R.R."/>
            <person name="La Ragione R."/>
            <person name="Hildebrand F."/>
            <person name="Pallen M.J."/>
        </authorList>
    </citation>
    <scope>NUCLEOTIDE SEQUENCE</scope>
    <source>
        <strain evidence="3">ChiBcec8-13705</strain>
    </source>
</reference>
<dbReference type="EMBL" id="DWYG01000153">
    <property type="protein sequence ID" value="HJB42626.1"/>
    <property type="molecule type" value="Genomic_DNA"/>
</dbReference>
<dbReference type="AlphaFoldDB" id="A0A9D2M746"/>
<comment type="caution">
    <text evidence="3">The sequence shown here is derived from an EMBL/GenBank/DDBJ whole genome shotgun (WGS) entry which is preliminary data.</text>
</comment>
<feature type="signal peptide" evidence="2">
    <location>
        <begin position="1"/>
        <end position="24"/>
    </location>
</feature>
<dbReference type="PROSITE" id="PS51257">
    <property type="entry name" value="PROKAR_LIPOPROTEIN"/>
    <property type="match status" value="1"/>
</dbReference>
<sequence length="127" mass="13158">MALFRRMLPVLAGAALGCAATLLAQRYSNLVEHEHIVGPEAFDDAAEPASDMPAAPAEAEQAPAAPAPAQAPVSTEVQIPPVDDAAPNPNPVRDHTDPAPTVDGKFDPAGIARPEDFANWDDLGCQG</sequence>
<proteinExistence type="predicted"/>
<gene>
    <name evidence="3" type="ORF">H9945_09025</name>
</gene>
<evidence type="ECO:0000313" key="4">
    <source>
        <dbReference type="Proteomes" id="UP000886803"/>
    </source>
</evidence>
<feature type="chain" id="PRO_5038571067" evidence="2">
    <location>
        <begin position="25"/>
        <end position="127"/>
    </location>
</feature>
<reference evidence="3" key="2">
    <citation type="submission" date="2021-04" db="EMBL/GenBank/DDBJ databases">
        <authorList>
            <person name="Gilroy R."/>
        </authorList>
    </citation>
    <scope>NUCLEOTIDE SEQUENCE</scope>
    <source>
        <strain evidence="3">ChiBcec8-13705</strain>
    </source>
</reference>
<dbReference type="Proteomes" id="UP000886803">
    <property type="component" value="Unassembled WGS sequence"/>
</dbReference>
<evidence type="ECO:0000256" key="2">
    <source>
        <dbReference type="SAM" id="SignalP"/>
    </source>
</evidence>
<organism evidence="3 4">
    <name type="scientific">Candidatus Gemmiger avicola</name>
    <dbReference type="NCBI Taxonomy" id="2838605"/>
    <lineage>
        <taxon>Bacteria</taxon>
        <taxon>Bacillati</taxon>
        <taxon>Bacillota</taxon>
        <taxon>Clostridia</taxon>
        <taxon>Eubacteriales</taxon>
        <taxon>Gemmiger</taxon>
    </lineage>
</organism>
<evidence type="ECO:0000256" key="1">
    <source>
        <dbReference type="SAM" id="MobiDB-lite"/>
    </source>
</evidence>
<name>A0A9D2M746_9FIRM</name>
<keyword evidence="2" id="KW-0732">Signal</keyword>
<feature type="region of interest" description="Disordered" evidence="1">
    <location>
        <begin position="40"/>
        <end position="127"/>
    </location>
</feature>
<evidence type="ECO:0000313" key="3">
    <source>
        <dbReference type="EMBL" id="HJB42626.1"/>
    </source>
</evidence>